<dbReference type="PANTHER" id="PTHR12434:SF6">
    <property type="entry name" value="MEDIATOR OF RNA POLYMERASE II TRANSCRIPTION SUBUNIT 22"/>
    <property type="match status" value="1"/>
</dbReference>
<dbReference type="PANTHER" id="PTHR12434">
    <property type="entry name" value="MEDIATOR OF RNA POLYMERASE II TRANSCRIPTION SUBUNIT 22"/>
    <property type="match status" value="1"/>
</dbReference>
<keyword evidence="8" id="KW-1185">Reference proteome</keyword>
<dbReference type="Pfam" id="PF06179">
    <property type="entry name" value="Med22"/>
    <property type="match status" value="1"/>
</dbReference>
<feature type="compositionally biased region" description="Basic and acidic residues" evidence="6">
    <location>
        <begin position="167"/>
        <end position="183"/>
    </location>
</feature>
<dbReference type="Gene3D" id="6.10.280.160">
    <property type="entry name" value="Mediator of RNA polymerase II transcription subunit 22"/>
    <property type="match status" value="1"/>
</dbReference>
<name>A0ABR1VXI9_9PEZI</name>
<evidence type="ECO:0000256" key="6">
    <source>
        <dbReference type="SAM" id="MobiDB-lite"/>
    </source>
</evidence>
<dbReference type="Proteomes" id="UP001433268">
    <property type="component" value="Unassembled WGS sequence"/>
</dbReference>
<evidence type="ECO:0000256" key="2">
    <source>
        <dbReference type="ARBA" id="ARBA00005942"/>
    </source>
</evidence>
<evidence type="ECO:0000256" key="5">
    <source>
        <dbReference type="ARBA" id="ARBA00023242"/>
    </source>
</evidence>
<feature type="region of interest" description="Disordered" evidence="6">
    <location>
        <begin position="164"/>
        <end position="213"/>
    </location>
</feature>
<evidence type="ECO:0000256" key="1">
    <source>
        <dbReference type="ARBA" id="ARBA00004123"/>
    </source>
</evidence>
<comment type="similarity">
    <text evidence="2">Belongs to the Mediator complex subunit 22 family.</text>
</comment>
<keyword evidence="4" id="KW-0804">Transcription</keyword>
<evidence type="ECO:0000256" key="3">
    <source>
        <dbReference type="ARBA" id="ARBA00023015"/>
    </source>
</evidence>
<evidence type="ECO:0000313" key="8">
    <source>
        <dbReference type="Proteomes" id="UP001433268"/>
    </source>
</evidence>
<reference evidence="7 8" key="1">
    <citation type="submission" date="2023-01" db="EMBL/GenBank/DDBJ databases">
        <title>Analysis of 21 Apiospora genomes using comparative genomics revels a genus with tremendous synthesis potential of carbohydrate active enzymes and secondary metabolites.</title>
        <authorList>
            <person name="Sorensen T."/>
        </authorList>
    </citation>
    <scope>NUCLEOTIDE SEQUENCE [LARGE SCALE GENOMIC DNA]</scope>
    <source>
        <strain evidence="7 8">CBS 114990</strain>
    </source>
</reference>
<keyword evidence="3" id="KW-0805">Transcription regulation</keyword>
<gene>
    <name evidence="7" type="ORF">PG997_009262</name>
</gene>
<evidence type="ECO:0000313" key="7">
    <source>
        <dbReference type="EMBL" id="KAK8074599.1"/>
    </source>
</evidence>
<dbReference type="EMBL" id="JAQQWN010000007">
    <property type="protein sequence ID" value="KAK8074599.1"/>
    <property type="molecule type" value="Genomic_DNA"/>
</dbReference>
<keyword evidence="5" id="KW-0539">Nucleus</keyword>
<organism evidence="7 8">
    <name type="scientific">Apiospora hydei</name>
    <dbReference type="NCBI Taxonomy" id="1337664"/>
    <lineage>
        <taxon>Eukaryota</taxon>
        <taxon>Fungi</taxon>
        <taxon>Dikarya</taxon>
        <taxon>Ascomycota</taxon>
        <taxon>Pezizomycotina</taxon>
        <taxon>Sordariomycetes</taxon>
        <taxon>Xylariomycetidae</taxon>
        <taxon>Amphisphaeriales</taxon>
        <taxon>Apiosporaceae</taxon>
        <taxon>Apiospora</taxon>
    </lineage>
</organism>
<comment type="subcellular location">
    <subcellularLocation>
        <location evidence="1">Nucleus</location>
    </subcellularLocation>
</comment>
<sequence>MPAPNETPEEIEAAAWEAMEKALEEERQGRGPAALPLTATMNRTSDPNTILDRHEKAIADILKRFLNMVVAATEPIDEGYTPEKASLNQMQMETETAALVKAIENLLQITREIRRLWITSPLRSATTADRENRERDAAIDAKTERICTLVNQWITKRTDEQTAAARRLAEKRQQEQQEGRHANDGSGGAAGAGAPESTGAAAVPGDATAVRDG</sequence>
<feature type="compositionally biased region" description="Low complexity" evidence="6">
    <location>
        <begin position="192"/>
        <end position="202"/>
    </location>
</feature>
<evidence type="ECO:0000256" key="4">
    <source>
        <dbReference type="ARBA" id="ARBA00023163"/>
    </source>
</evidence>
<comment type="caution">
    <text evidence="7">The sequence shown here is derived from an EMBL/GenBank/DDBJ whole genome shotgun (WGS) entry which is preliminary data.</text>
</comment>
<dbReference type="InterPro" id="IPR009332">
    <property type="entry name" value="Med22"/>
</dbReference>
<accession>A0ABR1VXI9</accession>
<protein>
    <submittedName>
        <fullName evidence="7">Uncharacterized protein</fullName>
    </submittedName>
</protein>
<dbReference type="GeneID" id="92046637"/>
<proteinExistence type="inferred from homology"/>
<dbReference type="RefSeq" id="XP_066665539.1">
    <property type="nucleotide sequence ID" value="XM_066813577.1"/>
</dbReference>